<evidence type="ECO:0008006" key="2">
    <source>
        <dbReference type="Google" id="ProtNLM"/>
    </source>
</evidence>
<gene>
    <name evidence="1" type="ORF">AVDCRST_MAG59-2059</name>
</gene>
<sequence>MDPVALIREHPEASYSYDDGADVLYLSFGPPRPALGVDIGGGAVVMVGEEDGQIVGITLIGMRRQVERELAEAEAEAGVTR</sequence>
<accession>A0A6J4UQ58</accession>
<dbReference type="EMBL" id="CADCWF010000130">
    <property type="protein sequence ID" value="CAA9554714.1"/>
    <property type="molecule type" value="Genomic_DNA"/>
</dbReference>
<name>A0A6J4UQ58_9BACT</name>
<dbReference type="InterPro" id="IPR019270">
    <property type="entry name" value="DUF2283"/>
</dbReference>
<protein>
    <recommendedName>
        <fullName evidence="2">DUF2283 domain-containing protein</fullName>
    </recommendedName>
</protein>
<proteinExistence type="predicted"/>
<organism evidence="1">
    <name type="scientific">uncultured Thermomicrobiales bacterium</name>
    <dbReference type="NCBI Taxonomy" id="1645740"/>
    <lineage>
        <taxon>Bacteria</taxon>
        <taxon>Pseudomonadati</taxon>
        <taxon>Thermomicrobiota</taxon>
        <taxon>Thermomicrobia</taxon>
        <taxon>Thermomicrobiales</taxon>
        <taxon>environmental samples</taxon>
    </lineage>
</organism>
<dbReference type="AlphaFoldDB" id="A0A6J4UQ58"/>
<dbReference type="Pfam" id="PF10049">
    <property type="entry name" value="DUF2283"/>
    <property type="match status" value="1"/>
</dbReference>
<evidence type="ECO:0000313" key="1">
    <source>
        <dbReference type="EMBL" id="CAA9554714.1"/>
    </source>
</evidence>
<reference evidence="1" key="1">
    <citation type="submission" date="2020-02" db="EMBL/GenBank/DDBJ databases">
        <authorList>
            <person name="Meier V. D."/>
        </authorList>
    </citation>
    <scope>NUCLEOTIDE SEQUENCE</scope>
    <source>
        <strain evidence="1">AVDCRST_MAG59</strain>
    </source>
</reference>